<proteinExistence type="predicted"/>
<accession>A0A847ESU0</accession>
<protein>
    <submittedName>
        <fullName evidence="1">Uncharacterized protein</fullName>
    </submittedName>
</protein>
<comment type="caution">
    <text evidence="1">The sequence shown here is derived from an EMBL/GenBank/DDBJ whole genome shotgun (WGS) entry which is preliminary data.</text>
</comment>
<dbReference type="Proteomes" id="UP000554004">
    <property type="component" value="Unassembled WGS sequence"/>
</dbReference>
<evidence type="ECO:0000313" key="2">
    <source>
        <dbReference type="Proteomes" id="UP000554004"/>
    </source>
</evidence>
<dbReference type="AlphaFoldDB" id="A0A847ESU0"/>
<dbReference type="PROSITE" id="PS51257">
    <property type="entry name" value="PROKAR_LIPOPROTEIN"/>
    <property type="match status" value="1"/>
</dbReference>
<organism evidence="1 2">
    <name type="scientific">Candidatus Dojkabacteria bacterium</name>
    <dbReference type="NCBI Taxonomy" id="2099670"/>
    <lineage>
        <taxon>Bacteria</taxon>
        <taxon>Candidatus Dojkabacteria</taxon>
    </lineage>
</organism>
<dbReference type="EMBL" id="JAAZAL010000027">
    <property type="protein sequence ID" value="NLE30792.1"/>
    <property type="molecule type" value="Genomic_DNA"/>
</dbReference>
<sequence>MKYKRITVLNVFLLITFFSCVLIPKLNSYAYEGVSETKRIEWGNLNTFSERKTSETFYLVDTGGQLGIDVYTSANYKIMAGFGFYYSLIPFTFQIDSETSFNFLQLKPNHPQTATSILNVTSGAAHGYTVTVKQNHQLEKVDKPSTFIQDTIGDNSDITHLQEGLWASNTTHGFGYTLDNLVGTDAVFTTGYRQFADESNNEQPVIIVENTGVTRTSSVRVGYKINIGGSQEAGYYTSKIYYNCTGTF</sequence>
<gene>
    <name evidence="1" type="ORF">GX618_00760</name>
</gene>
<name>A0A847ESU0_9BACT</name>
<reference evidence="1 2" key="1">
    <citation type="journal article" date="2020" name="Biotechnol. Biofuels">
        <title>New insights from the biogas microbiome by comprehensive genome-resolved metagenomics of nearly 1600 species originating from multiple anaerobic digesters.</title>
        <authorList>
            <person name="Campanaro S."/>
            <person name="Treu L."/>
            <person name="Rodriguez-R L.M."/>
            <person name="Kovalovszki A."/>
            <person name="Ziels R.M."/>
            <person name="Maus I."/>
            <person name="Zhu X."/>
            <person name="Kougias P.G."/>
            <person name="Basile A."/>
            <person name="Luo G."/>
            <person name="Schluter A."/>
            <person name="Konstantinidis K.T."/>
            <person name="Angelidaki I."/>
        </authorList>
    </citation>
    <scope>NUCLEOTIDE SEQUENCE [LARGE SCALE GENOMIC DNA]</scope>
    <source>
        <strain evidence="1">AS06rmzACSIP_421</strain>
    </source>
</reference>
<evidence type="ECO:0000313" key="1">
    <source>
        <dbReference type="EMBL" id="NLE30792.1"/>
    </source>
</evidence>